<evidence type="ECO:0000313" key="7">
    <source>
        <dbReference type="EMBL" id="KFK27337.1"/>
    </source>
</evidence>
<dbReference type="eggNOG" id="KOG1049">
    <property type="taxonomic scope" value="Eukaryota"/>
</dbReference>
<feature type="region of interest" description="Disordered" evidence="5">
    <location>
        <begin position="458"/>
        <end position="1172"/>
    </location>
</feature>
<keyword evidence="8" id="KW-1185">Reference proteome</keyword>
<accession>A0A087GBT5</accession>
<dbReference type="AlphaFoldDB" id="A0A087GBT5"/>
<feature type="compositionally biased region" description="Basic and acidic residues" evidence="5">
    <location>
        <begin position="1028"/>
        <end position="1050"/>
    </location>
</feature>
<reference evidence="8" key="1">
    <citation type="journal article" date="2015" name="Nat. Plants">
        <title>Genome expansion of Arabis alpina linked with retrotransposition and reduced symmetric DNA methylation.</title>
        <authorList>
            <person name="Willing E.M."/>
            <person name="Rawat V."/>
            <person name="Mandakova T."/>
            <person name="Maumus F."/>
            <person name="James G.V."/>
            <person name="Nordstroem K.J."/>
            <person name="Becker C."/>
            <person name="Warthmann N."/>
            <person name="Chica C."/>
            <person name="Szarzynska B."/>
            <person name="Zytnicki M."/>
            <person name="Albani M.C."/>
            <person name="Kiefer C."/>
            <person name="Bergonzi S."/>
            <person name="Castaings L."/>
            <person name="Mateos J.L."/>
            <person name="Berns M.C."/>
            <person name="Bujdoso N."/>
            <person name="Piofczyk T."/>
            <person name="de Lorenzo L."/>
            <person name="Barrero-Sicilia C."/>
            <person name="Mateos I."/>
            <person name="Piednoel M."/>
            <person name="Hagmann J."/>
            <person name="Chen-Min-Tao R."/>
            <person name="Iglesias-Fernandez R."/>
            <person name="Schuster S.C."/>
            <person name="Alonso-Blanco C."/>
            <person name="Roudier F."/>
            <person name="Carbonero P."/>
            <person name="Paz-Ares J."/>
            <person name="Davis S.J."/>
            <person name="Pecinka A."/>
            <person name="Quesneville H."/>
            <person name="Colot V."/>
            <person name="Lysak M.A."/>
            <person name="Weigel D."/>
            <person name="Coupland G."/>
            <person name="Schneeberger K."/>
        </authorList>
    </citation>
    <scope>NUCLEOTIDE SEQUENCE [LARGE SCALE GENOMIC DNA]</scope>
    <source>
        <strain evidence="8">cv. Pajares</strain>
    </source>
</reference>
<dbReference type="PANTHER" id="PTHR36884">
    <property type="entry name" value="FIP1[III]-LIKE PROTEIN"/>
    <property type="match status" value="1"/>
</dbReference>
<evidence type="ECO:0000256" key="3">
    <source>
        <dbReference type="ARBA" id="ARBA00022664"/>
    </source>
</evidence>
<feature type="compositionally biased region" description="Polar residues" evidence="5">
    <location>
        <begin position="523"/>
        <end position="535"/>
    </location>
</feature>
<dbReference type="GO" id="GO:0016607">
    <property type="term" value="C:nuclear speck"/>
    <property type="evidence" value="ECO:0007669"/>
    <property type="project" value="EnsemblPlants"/>
</dbReference>
<dbReference type="InterPro" id="IPR044976">
    <property type="entry name" value="FIPS5/FIPS3-like"/>
</dbReference>
<keyword evidence="4" id="KW-0539">Nucleus</keyword>
<protein>
    <recommendedName>
        <fullName evidence="6">Pre-mRNA polyadenylation factor Fip1 domain-containing protein</fullName>
    </recommendedName>
</protein>
<dbReference type="InterPro" id="IPR007854">
    <property type="entry name" value="Fip1_dom"/>
</dbReference>
<feature type="compositionally biased region" description="Polar residues" evidence="5">
    <location>
        <begin position="41"/>
        <end position="58"/>
    </location>
</feature>
<feature type="compositionally biased region" description="Basic and acidic residues" evidence="5">
    <location>
        <begin position="1082"/>
        <end position="1116"/>
    </location>
</feature>
<proteinExistence type="inferred from homology"/>
<feature type="compositionally biased region" description="Basic and acidic residues" evidence="5">
    <location>
        <begin position="581"/>
        <end position="619"/>
    </location>
</feature>
<feature type="compositionally biased region" description="Basic and acidic residues" evidence="5">
    <location>
        <begin position="970"/>
        <end position="982"/>
    </location>
</feature>
<evidence type="ECO:0000256" key="2">
    <source>
        <dbReference type="ARBA" id="ARBA00007459"/>
    </source>
</evidence>
<name>A0A087GBT5_ARAAL</name>
<dbReference type="Pfam" id="PF05182">
    <property type="entry name" value="Fip1"/>
    <property type="match status" value="1"/>
</dbReference>
<dbReference type="EMBL" id="CM002876">
    <property type="protein sequence ID" value="KFK27337.1"/>
    <property type="molecule type" value="Genomic_DNA"/>
</dbReference>
<feature type="compositionally biased region" description="Polar residues" evidence="5">
    <location>
        <begin position="983"/>
        <end position="995"/>
    </location>
</feature>
<sequence>MDEDDEFGDLYSDVLPPPQPHRSIDLNLRSQDQDIAEPNSAPISRVSNNDASKLTRQAITDGVGVGEDMSFDIEEPDADSTPTIPGLFVAGEIPGLATDRGVSRDTTVIQQVGGGDGGGYGGQGEGGDDWDSDSEDDLQIVLNDNVMIGADRRSRMGDNEDDDDEDDEEPLVIVADADTNQPMEEQFWGEDGLQGVDGDGKEGGEAGKGIPTGPVKAGYSGHGYHPFHSQYKYVRPGAAPIPGGAPSAGGTSVGQIRPPTNLVAGRGRGDWRPMGMRNASATQKGFHQTWGSNTAGRGLDFTLPSHKTIFEVDIETFEEKPWRYQGVDVSDYFNFGLNEESWKDYCKQLDQRRIETTMQSRIRVYESGRTDQGYDPDLPPELAAATGAQGVPVDSSNLVKPDTAQGDSAKVPAHVRPSIPPGRPIPVETGSGERMPSADTRAPRMRDLDAIIEIVCQPLPEDEPSGENGTEQADSSLPGENVPGETDYVNSRRPDMESAEHSPAQDEPRDRLLKKQDVEVSRSTDSGQSFRSSSPVGDRGTRSPSVDREDVGGEAGKDADMEEYKMNSTVPQSAVQEDDGGESKTERSSESSKARSESHKDDQQLKDGAEEEVSQDKQYARPASNKKHHDNNAPHQSRKNQNRGKEMERTRAASRGGRENSNPHMEFDSNYIHSTARAEDFDKRKERDVDVGVWRRKEDDTYSRRGDEGSRKRDREDDPGSRQRGKMRESEIRSKDDHVPSRKHLDDGGLRNSYEVDDHINKRRKDEEYLRRNRSEKNEIPYGQRESISRLKRERDDRFEHQKRDVQHKIRDDFDDHSSLRHRDDFYMQRDGNERLREREDFDKLKLIHEDSLSARGRERHQVAVRGHRGSEDRSSRMKDEYKVAEKEQLTKDTARHTKQTKRREYPGEESSSHHRGHEDFSARTDNIVNNEKKPRQERTGAKSDKVIDSLDGQRLQDKKHKDSRRKIKEQREGTESLRSKQGEQNGSSEVTGSKGTYEARSSRCEIPQQPNVTKRHRENASPGDEQQDSKRGRTKLERWSSHKERDDAVPAKSPSISSKPQEKEKNTNGRVSEPVHASIGKNRDVTEEKSGHHLAETKDGSEKGPGDRHLDTVEKLKKRSERFKLPMATEKDTTGVKKMESDTLPSAKVDGPVDSEVKAERPARKRRWTSS</sequence>
<dbReference type="GO" id="GO:0006397">
    <property type="term" value="P:mRNA processing"/>
    <property type="evidence" value="ECO:0007669"/>
    <property type="project" value="UniProtKB-KW"/>
</dbReference>
<feature type="compositionally biased region" description="Gly residues" evidence="5">
    <location>
        <begin position="112"/>
        <end position="125"/>
    </location>
</feature>
<feature type="compositionally biased region" description="Basic and acidic residues" evidence="5">
    <location>
        <begin position="676"/>
        <end position="779"/>
    </location>
</feature>
<feature type="compositionally biased region" description="Basic and acidic residues" evidence="5">
    <location>
        <begin position="1130"/>
        <end position="1142"/>
    </location>
</feature>
<feature type="compositionally biased region" description="Polar residues" evidence="5">
    <location>
        <begin position="566"/>
        <end position="575"/>
    </location>
</feature>
<feature type="domain" description="Pre-mRNA polyadenylation factor Fip1" evidence="6">
    <location>
        <begin position="311"/>
        <end position="352"/>
    </location>
</feature>
<feature type="compositionally biased region" description="Basic and acidic residues" evidence="5">
    <location>
        <begin position="903"/>
        <end position="923"/>
    </location>
</feature>
<feature type="region of interest" description="Disordered" evidence="5">
    <location>
        <begin position="1"/>
        <end position="86"/>
    </location>
</feature>
<evidence type="ECO:0000313" key="8">
    <source>
        <dbReference type="Proteomes" id="UP000029120"/>
    </source>
</evidence>
<evidence type="ECO:0000256" key="1">
    <source>
        <dbReference type="ARBA" id="ARBA00004123"/>
    </source>
</evidence>
<gene>
    <name evidence="7" type="ordered locus">AALP_Aa8g370000</name>
</gene>
<evidence type="ECO:0000256" key="4">
    <source>
        <dbReference type="ARBA" id="ARBA00023242"/>
    </source>
</evidence>
<keyword evidence="3" id="KW-0507">mRNA processing</keyword>
<comment type="subcellular location">
    <subcellularLocation>
        <location evidence="1">Nucleus</location>
    </subcellularLocation>
</comment>
<dbReference type="GO" id="GO:0003723">
    <property type="term" value="F:RNA binding"/>
    <property type="evidence" value="ECO:0007669"/>
    <property type="project" value="EnsemblPlants"/>
</dbReference>
<feature type="region of interest" description="Disordered" evidence="5">
    <location>
        <begin position="387"/>
        <end position="445"/>
    </location>
</feature>
<dbReference type="OMA" id="TGHHDIS"/>
<feature type="compositionally biased region" description="Basic and acidic residues" evidence="5">
    <location>
        <begin position="869"/>
        <end position="896"/>
    </location>
</feature>
<feature type="region of interest" description="Disordered" evidence="5">
    <location>
        <begin position="245"/>
        <end position="271"/>
    </location>
</feature>
<comment type="similarity">
    <text evidence="2">Belongs to the FIP1 family.</text>
</comment>
<feature type="region of interest" description="Disordered" evidence="5">
    <location>
        <begin position="111"/>
        <end position="132"/>
    </location>
</feature>
<dbReference type="PANTHER" id="PTHR36884:SF1">
    <property type="entry name" value="FIP1[V]-LIKE PROTEIN"/>
    <property type="match status" value="1"/>
</dbReference>
<dbReference type="Proteomes" id="UP000029120">
    <property type="component" value="Chromosome 8"/>
</dbReference>
<organism evidence="7 8">
    <name type="scientific">Arabis alpina</name>
    <name type="common">Alpine rock-cress</name>
    <dbReference type="NCBI Taxonomy" id="50452"/>
    <lineage>
        <taxon>Eukaryota</taxon>
        <taxon>Viridiplantae</taxon>
        <taxon>Streptophyta</taxon>
        <taxon>Embryophyta</taxon>
        <taxon>Tracheophyta</taxon>
        <taxon>Spermatophyta</taxon>
        <taxon>Magnoliopsida</taxon>
        <taxon>eudicotyledons</taxon>
        <taxon>Gunneridae</taxon>
        <taxon>Pentapetalae</taxon>
        <taxon>rosids</taxon>
        <taxon>malvids</taxon>
        <taxon>Brassicales</taxon>
        <taxon>Brassicaceae</taxon>
        <taxon>Arabideae</taxon>
        <taxon>Arabis</taxon>
    </lineage>
</organism>
<feature type="compositionally biased region" description="Basic and acidic residues" evidence="5">
    <location>
        <begin position="787"/>
        <end position="862"/>
    </location>
</feature>
<dbReference type="OrthoDB" id="1917198at2759"/>
<dbReference type="GO" id="GO:0042802">
    <property type="term" value="F:identical protein binding"/>
    <property type="evidence" value="ECO:0007669"/>
    <property type="project" value="EnsemblPlants"/>
</dbReference>
<feature type="compositionally biased region" description="Acidic residues" evidence="5">
    <location>
        <begin position="69"/>
        <end position="78"/>
    </location>
</feature>
<dbReference type="Gramene" id="KFK27337">
    <property type="protein sequence ID" value="KFK27337"/>
    <property type="gene ID" value="AALP_AA8G370000"/>
</dbReference>
<evidence type="ECO:0000256" key="5">
    <source>
        <dbReference type="SAM" id="MobiDB-lite"/>
    </source>
</evidence>
<evidence type="ECO:0000259" key="6">
    <source>
        <dbReference type="Pfam" id="PF05182"/>
    </source>
</evidence>
<feature type="compositionally biased region" description="Basic and acidic residues" evidence="5">
    <location>
        <begin position="490"/>
        <end position="522"/>
    </location>
</feature>
<feature type="compositionally biased region" description="Basic and acidic residues" evidence="5">
    <location>
        <begin position="539"/>
        <end position="565"/>
    </location>
</feature>
<feature type="compositionally biased region" description="Basic and acidic residues" evidence="5">
    <location>
        <begin position="931"/>
        <end position="949"/>
    </location>
</feature>